<dbReference type="GO" id="GO:0030466">
    <property type="term" value="P:silent mating-type cassette heterochromatin formation"/>
    <property type="evidence" value="ECO:0007669"/>
    <property type="project" value="TreeGrafter"/>
</dbReference>
<proteinExistence type="predicted"/>
<name>A0A1Y2BNE7_9FUNG</name>
<dbReference type="Pfam" id="PF16761">
    <property type="entry name" value="Clr2_transil"/>
    <property type="match status" value="1"/>
</dbReference>
<dbReference type="Proteomes" id="UP000193642">
    <property type="component" value="Unassembled WGS sequence"/>
</dbReference>
<comment type="caution">
    <text evidence="2">The sequence shown here is derived from an EMBL/GenBank/DDBJ whole genome shotgun (WGS) entry which is preliminary data.</text>
</comment>
<reference evidence="2 3" key="1">
    <citation type="submission" date="2016-07" db="EMBL/GenBank/DDBJ databases">
        <title>Pervasive Adenine N6-methylation of Active Genes in Fungi.</title>
        <authorList>
            <consortium name="DOE Joint Genome Institute"/>
            <person name="Mondo S.J."/>
            <person name="Dannebaum R.O."/>
            <person name="Kuo R.C."/>
            <person name="Labutti K."/>
            <person name="Haridas S."/>
            <person name="Kuo A."/>
            <person name="Salamov A."/>
            <person name="Ahrendt S.R."/>
            <person name="Lipzen A."/>
            <person name="Sullivan W."/>
            <person name="Andreopoulos W.B."/>
            <person name="Clum A."/>
            <person name="Lindquist E."/>
            <person name="Daum C."/>
            <person name="Ramamoorthy G.K."/>
            <person name="Gryganskyi A."/>
            <person name="Culley D."/>
            <person name="Magnuson J.K."/>
            <person name="James T.Y."/>
            <person name="O'Malley M.A."/>
            <person name="Stajich J.E."/>
            <person name="Spatafora J.W."/>
            <person name="Visel A."/>
            <person name="Grigoriev I.V."/>
        </authorList>
    </citation>
    <scope>NUCLEOTIDE SEQUENCE [LARGE SCALE GENOMIC DNA]</scope>
    <source>
        <strain evidence="2 3">JEL800</strain>
    </source>
</reference>
<evidence type="ECO:0000259" key="1">
    <source>
        <dbReference type="Pfam" id="PF16761"/>
    </source>
</evidence>
<keyword evidence="3" id="KW-1185">Reference proteome</keyword>
<feature type="domain" description="Cryptic loci regulator 2 N-terminal" evidence="1">
    <location>
        <begin position="44"/>
        <end position="102"/>
    </location>
</feature>
<dbReference type="PANTHER" id="PTHR38046:SF1">
    <property type="entry name" value="CRYPTIC LOCI REGULATOR 2"/>
    <property type="match status" value="1"/>
</dbReference>
<gene>
    <name evidence="2" type="ORF">BCR33DRAFT_770308</name>
</gene>
<dbReference type="EMBL" id="MCGO01000056">
    <property type="protein sequence ID" value="ORY36278.1"/>
    <property type="molecule type" value="Genomic_DNA"/>
</dbReference>
<dbReference type="InterPro" id="IPR031915">
    <property type="entry name" value="Clr2_N"/>
</dbReference>
<protein>
    <recommendedName>
        <fullName evidence="1">Cryptic loci regulator 2 N-terminal domain-containing protein</fullName>
    </recommendedName>
</protein>
<dbReference type="PANTHER" id="PTHR38046">
    <property type="entry name" value="CRYPTIC LOCI REGULATOR 2"/>
    <property type="match status" value="1"/>
</dbReference>
<dbReference type="GO" id="GO:0031934">
    <property type="term" value="C:mating-type region heterochromatin"/>
    <property type="evidence" value="ECO:0007669"/>
    <property type="project" value="TreeGrafter"/>
</dbReference>
<sequence length="386" mass="43608">MGEMFSDAVPFDRPCGDTWIDDSSEYSNRWLAKLRVLTGVGSISSFPAGYEIHTQTRTVTKNWDCYLFGHPSGYRFRSPNEFAPHFLFLMSDRTIRCFCKGCQRCQTSSNRSKTRQSITPRSSPYKPIIIRIPVFQRNISSPRPQLKIDRQNNGTPERGNLGSVATAAERVQDDRDLTKTHSTIASILTESMEQTSPSIPKFELAMDTVKKLVDSYEIEESHLGSTQELCISQQQDMDLSQFLVSLFNGRNPKACPFYLVNVWLHRRINNISLSKTIGYVTRFEEVGDVVGMDVLIELEKNWAVFCIDSSRIGAGMTKREFVMYLQDFVDEELAFQCGEDAVRYGAIPEDHSALRSDAVNPLQLGLTVVEDNPAQLAANIQMIGIK</sequence>
<evidence type="ECO:0000313" key="2">
    <source>
        <dbReference type="EMBL" id="ORY36278.1"/>
    </source>
</evidence>
<dbReference type="OrthoDB" id="3814192at2759"/>
<dbReference type="GO" id="GO:0033553">
    <property type="term" value="C:rDNA heterochromatin"/>
    <property type="evidence" value="ECO:0007669"/>
    <property type="project" value="TreeGrafter"/>
</dbReference>
<organism evidence="2 3">
    <name type="scientific">Rhizoclosmatium globosum</name>
    <dbReference type="NCBI Taxonomy" id="329046"/>
    <lineage>
        <taxon>Eukaryota</taxon>
        <taxon>Fungi</taxon>
        <taxon>Fungi incertae sedis</taxon>
        <taxon>Chytridiomycota</taxon>
        <taxon>Chytridiomycota incertae sedis</taxon>
        <taxon>Chytridiomycetes</taxon>
        <taxon>Chytridiales</taxon>
        <taxon>Chytriomycetaceae</taxon>
        <taxon>Rhizoclosmatium</taxon>
    </lineage>
</organism>
<accession>A0A1Y2BNE7</accession>
<dbReference type="AlphaFoldDB" id="A0A1Y2BNE7"/>
<evidence type="ECO:0000313" key="3">
    <source>
        <dbReference type="Proteomes" id="UP000193642"/>
    </source>
</evidence>
<dbReference type="GO" id="GO:0070824">
    <property type="term" value="C:SHREC complex"/>
    <property type="evidence" value="ECO:0007669"/>
    <property type="project" value="InterPro"/>
</dbReference>
<dbReference type="InterPro" id="IPR038986">
    <property type="entry name" value="Clr2"/>
</dbReference>